<organism evidence="2 3">
    <name type="scientific">Stenotrophomonas nematodicola</name>
    <dbReference type="NCBI Taxonomy" id="2656746"/>
    <lineage>
        <taxon>Bacteria</taxon>
        <taxon>Pseudomonadati</taxon>
        <taxon>Pseudomonadota</taxon>
        <taxon>Gammaproteobacteria</taxon>
        <taxon>Lysobacterales</taxon>
        <taxon>Lysobacteraceae</taxon>
        <taxon>Stenotrophomonas</taxon>
    </lineage>
</organism>
<gene>
    <name evidence="2" type="ORF">ACEU0G_002398</name>
</gene>
<name>A0ABW7CX69_9GAMM</name>
<accession>A0ABW7CX69</accession>
<dbReference type="RefSeq" id="WP_259203855.1">
    <property type="nucleotide sequence ID" value="NZ_JBHGCJ010000002.1"/>
</dbReference>
<feature type="transmembrane region" description="Helical" evidence="1">
    <location>
        <begin position="95"/>
        <end position="114"/>
    </location>
</feature>
<proteinExistence type="predicted"/>
<feature type="transmembrane region" description="Helical" evidence="1">
    <location>
        <begin position="64"/>
        <end position="83"/>
    </location>
</feature>
<keyword evidence="1" id="KW-0472">Membrane</keyword>
<evidence type="ECO:0008006" key="4">
    <source>
        <dbReference type="Google" id="ProtNLM"/>
    </source>
</evidence>
<comment type="caution">
    <text evidence="2">The sequence shown here is derived from an EMBL/GenBank/DDBJ whole genome shotgun (WGS) entry which is preliminary data.</text>
</comment>
<keyword evidence="1" id="KW-1133">Transmembrane helix</keyword>
<reference evidence="2 3" key="1">
    <citation type="submission" date="2024-09" db="EMBL/GenBank/DDBJ databases">
        <authorList>
            <consortium name="All-Russian atlas of soil microorganisms"/>
            <consortium name="as a basis for the search for new antimicrobial producers and enzymes with unique properties"/>
            <person name="Sokolova E.A."/>
            <person name="Voronina E.N."/>
        </authorList>
    </citation>
    <scope>NUCLEOTIDE SEQUENCE [LARGE SCALE GENOMIC DNA]</scope>
    <source>
        <strain evidence="2 3">AF-22b-331.1</strain>
    </source>
</reference>
<keyword evidence="3" id="KW-1185">Reference proteome</keyword>
<keyword evidence="1" id="KW-0812">Transmembrane</keyword>
<protein>
    <recommendedName>
        <fullName evidence="4">Transmembrane protein</fullName>
    </recommendedName>
</protein>
<feature type="transmembrane region" description="Helical" evidence="1">
    <location>
        <begin position="35"/>
        <end position="58"/>
    </location>
</feature>
<sequence length="153" mass="16243">MDDNPYQAGLPAPLPGLQRRRRLTLRALASPITRMWALAACLAVFHAFMAAGVGMGGVTSPADGVAKAGLFAGITLVIAALYLGLGYGIHRRSRIAACLALVFCAGYLMVQLSMPGRPDRTLLAVIAVGTLVCLHGTWAIFAHHRHTRARSLL</sequence>
<evidence type="ECO:0000313" key="3">
    <source>
        <dbReference type="Proteomes" id="UP001605261"/>
    </source>
</evidence>
<dbReference type="Proteomes" id="UP001605261">
    <property type="component" value="Unassembled WGS sequence"/>
</dbReference>
<evidence type="ECO:0000256" key="1">
    <source>
        <dbReference type="SAM" id="Phobius"/>
    </source>
</evidence>
<dbReference type="EMBL" id="JBHGCJ010000002">
    <property type="protein sequence ID" value="MFG6108458.1"/>
    <property type="molecule type" value="Genomic_DNA"/>
</dbReference>
<evidence type="ECO:0000313" key="2">
    <source>
        <dbReference type="EMBL" id="MFG6108458.1"/>
    </source>
</evidence>
<feature type="transmembrane region" description="Helical" evidence="1">
    <location>
        <begin position="120"/>
        <end position="141"/>
    </location>
</feature>